<feature type="domain" description="HTH iclR-type" evidence="4">
    <location>
        <begin position="6"/>
        <end position="68"/>
    </location>
</feature>
<gene>
    <name evidence="6" type="primary">yiaJ_1</name>
    <name evidence="6" type="ORF">PRI8871_00716</name>
</gene>
<protein>
    <submittedName>
        <fullName evidence="6">DNA-binding transcriptional repressor YiaJ</fullName>
    </submittedName>
</protein>
<dbReference type="InterPro" id="IPR029016">
    <property type="entry name" value="GAF-like_dom_sf"/>
</dbReference>
<evidence type="ECO:0000256" key="1">
    <source>
        <dbReference type="ARBA" id="ARBA00023015"/>
    </source>
</evidence>
<dbReference type="OrthoDB" id="9807558at2"/>
<name>A0A2R8AQ30_9RHOB</name>
<dbReference type="RefSeq" id="WP_108884796.1">
    <property type="nucleotide sequence ID" value="NZ_OMOJ01000001.1"/>
</dbReference>
<dbReference type="PROSITE" id="PS51077">
    <property type="entry name" value="HTH_ICLR"/>
    <property type="match status" value="1"/>
</dbReference>
<evidence type="ECO:0000313" key="7">
    <source>
        <dbReference type="Proteomes" id="UP000244904"/>
    </source>
</evidence>
<organism evidence="6 7">
    <name type="scientific">Pseudoprimorskyibacter insulae</name>
    <dbReference type="NCBI Taxonomy" id="1695997"/>
    <lineage>
        <taxon>Bacteria</taxon>
        <taxon>Pseudomonadati</taxon>
        <taxon>Pseudomonadota</taxon>
        <taxon>Alphaproteobacteria</taxon>
        <taxon>Rhodobacterales</taxon>
        <taxon>Paracoccaceae</taxon>
        <taxon>Pseudoprimorskyibacter</taxon>
    </lineage>
</organism>
<dbReference type="InterPro" id="IPR036388">
    <property type="entry name" value="WH-like_DNA-bd_sf"/>
</dbReference>
<dbReference type="Pfam" id="PF09339">
    <property type="entry name" value="HTH_IclR"/>
    <property type="match status" value="1"/>
</dbReference>
<dbReference type="Proteomes" id="UP000244904">
    <property type="component" value="Unassembled WGS sequence"/>
</dbReference>
<dbReference type="GO" id="GO:0003700">
    <property type="term" value="F:DNA-binding transcription factor activity"/>
    <property type="evidence" value="ECO:0007669"/>
    <property type="project" value="TreeGrafter"/>
</dbReference>
<dbReference type="EMBL" id="OMOJ01000001">
    <property type="protein sequence ID" value="SPF78125.1"/>
    <property type="molecule type" value="Genomic_DNA"/>
</dbReference>
<dbReference type="PANTHER" id="PTHR30136:SF35">
    <property type="entry name" value="HTH-TYPE TRANSCRIPTIONAL REGULATOR RV1719"/>
    <property type="match status" value="1"/>
</dbReference>
<evidence type="ECO:0000259" key="4">
    <source>
        <dbReference type="PROSITE" id="PS51077"/>
    </source>
</evidence>
<keyword evidence="2 6" id="KW-0238">DNA-binding</keyword>
<sequence length="261" mass="27653">MPATTVNVLDRAVSLLQAFSVSQPRMSLAELSRATGLHRSTALRLLGTLVQAGLVQRDPGTGHYALGYETIALAETARAGTGLMDLARPVMQDISAQLDETAVLSVRSGDHRVDLDQVVAAQPIRRVVSLGQHKLLTFGAPSLALICHDTPDALAGLLTRQQDATLARHPDFSAEALALDLAQLRSDGFYEQRRQYGPGSYSGSVGIAGPVRDRHGSVACAFGVTAPASRVTPDLRDRMIAAVLDGCRAISARLGGTQHDD</sequence>
<keyword evidence="3" id="KW-0804">Transcription</keyword>
<feature type="domain" description="IclR-ED" evidence="5">
    <location>
        <begin position="69"/>
        <end position="256"/>
    </location>
</feature>
<keyword evidence="1" id="KW-0805">Transcription regulation</keyword>
<dbReference type="InterPro" id="IPR005471">
    <property type="entry name" value="Tscrpt_reg_IclR_N"/>
</dbReference>
<dbReference type="PANTHER" id="PTHR30136">
    <property type="entry name" value="HELIX-TURN-HELIX TRANSCRIPTIONAL REGULATOR, ICLR FAMILY"/>
    <property type="match status" value="1"/>
</dbReference>
<dbReference type="Pfam" id="PF01614">
    <property type="entry name" value="IclR_C"/>
    <property type="match status" value="1"/>
</dbReference>
<dbReference type="FunFam" id="1.10.10.10:FF:000056">
    <property type="entry name" value="IclR family transcriptional regulator"/>
    <property type="match status" value="1"/>
</dbReference>
<dbReference type="GO" id="GO:0045892">
    <property type="term" value="P:negative regulation of DNA-templated transcription"/>
    <property type="evidence" value="ECO:0007669"/>
    <property type="project" value="TreeGrafter"/>
</dbReference>
<dbReference type="GO" id="GO:0003677">
    <property type="term" value="F:DNA binding"/>
    <property type="evidence" value="ECO:0007669"/>
    <property type="project" value="UniProtKB-KW"/>
</dbReference>
<proteinExistence type="predicted"/>
<keyword evidence="7" id="KW-1185">Reference proteome</keyword>
<evidence type="ECO:0000256" key="2">
    <source>
        <dbReference type="ARBA" id="ARBA00023125"/>
    </source>
</evidence>
<dbReference type="PROSITE" id="PS51078">
    <property type="entry name" value="ICLR_ED"/>
    <property type="match status" value="1"/>
</dbReference>
<dbReference type="InterPro" id="IPR050707">
    <property type="entry name" value="HTH_MetabolicPath_Reg"/>
</dbReference>
<evidence type="ECO:0000313" key="6">
    <source>
        <dbReference type="EMBL" id="SPF78125.1"/>
    </source>
</evidence>
<dbReference type="InterPro" id="IPR014757">
    <property type="entry name" value="Tscrpt_reg_IclR_C"/>
</dbReference>
<accession>A0A2R8AQ30</accession>
<evidence type="ECO:0000259" key="5">
    <source>
        <dbReference type="PROSITE" id="PS51078"/>
    </source>
</evidence>
<dbReference type="Gene3D" id="1.10.10.10">
    <property type="entry name" value="Winged helix-like DNA-binding domain superfamily/Winged helix DNA-binding domain"/>
    <property type="match status" value="1"/>
</dbReference>
<dbReference type="AlphaFoldDB" id="A0A2R8AQ30"/>
<dbReference type="InterPro" id="IPR036390">
    <property type="entry name" value="WH_DNA-bd_sf"/>
</dbReference>
<evidence type="ECO:0000256" key="3">
    <source>
        <dbReference type="ARBA" id="ARBA00023163"/>
    </source>
</evidence>
<reference evidence="7" key="1">
    <citation type="submission" date="2018-03" db="EMBL/GenBank/DDBJ databases">
        <authorList>
            <person name="Rodrigo-Torres L."/>
            <person name="Arahal R. D."/>
            <person name="Lucena T."/>
        </authorList>
    </citation>
    <scope>NUCLEOTIDE SEQUENCE [LARGE SCALE GENOMIC DNA]</scope>
    <source>
        <strain evidence="7">CECT 8871</strain>
    </source>
</reference>
<dbReference type="Gene3D" id="3.30.450.40">
    <property type="match status" value="1"/>
</dbReference>
<dbReference type="SUPFAM" id="SSF55781">
    <property type="entry name" value="GAF domain-like"/>
    <property type="match status" value="1"/>
</dbReference>
<dbReference type="SMART" id="SM00346">
    <property type="entry name" value="HTH_ICLR"/>
    <property type="match status" value="1"/>
</dbReference>
<dbReference type="SUPFAM" id="SSF46785">
    <property type="entry name" value="Winged helix' DNA-binding domain"/>
    <property type="match status" value="1"/>
</dbReference>